<dbReference type="SMART" id="SM00271">
    <property type="entry name" value="DnaJ"/>
    <property type="match status" value="1"/>
</dbReference>
<dbReference type="InterPro" id="IPR036869">
    <property type="entry name" value="J_dom_sf"/>
</dbReference>
<reference evidence="3 4" key="2">
    <citation type="submission" date="2020-07" db="EMBL/GenBank/DDBJ databases">
        <title>Genome assembly of wild tea tree DASZ reveals pedigree and selection history of tea varieties.</title>
        <authorList>
            <person name="Zhang W."/>
        </authorList>
    </citation>
    <scope>NUCLEOTIDE SEQUENCE [LARGE SCALE GENOMIC DNA]</scope>
    <source>
        <strain evidence="4">cv. G240</strain>
        <tissue evidence="3">Leaf</tissue>
    </source>
</reference>
<dbReference type="PANTHER" id="PTHR44137:SF61">
    <property type="entry name" value="J DOMAIN-CONTAINING PROTEIN"/>
    <property type="match status" value="1"/>
</dbReference>
<feature type="region of interest" description="Disordered" evidence="1">
    <location>
        <begin position="647"/>
        <end position="740"/>
    </location>
</feature>
<dbReference type="EMBL" id="JACBKZ010000014">
    <property type="protein sequence ID" value="KAF5932873.1"/>
    <property type="molecule type" value="Genomic_DNA"/>
</dbReference>
<keyword evidence="4" id="KW-1185">Reference proteome</keyword>
<proteinExistence type="predicted"/>
<feature type="compositionally biased region" description="Basic and acidic residues" evidence="1">
    <location>
        <begin position="647"/>
        <end position="656"/>
    </location>
</feature>
<sequence length="740" mass="82967">MECNKNDAARAKEIAEQKLKERDFAGAKKFALKAQKLFPLLEGLPQFMATLDVYISAEKKINGEVDWYGVLGVNPLADNETLRRHYRKLYRSLHPDKSVGVKGAFKIIAEALSLLSDKAKREAYDQKRNLSGITGNSSTPTNNDDSSVKDQKSAASPSKPNTFWTACNRCKIQYEHLRDYLNQKVRCPNCHEPCYAVEMPAPPKNGLNPTTSWPFYQQQQQQNVNRHMTNNTAASNMLKLGSAGVGSIKSPNIASMKMSARLASNAGSTSGPMKKSRIQVNVTGREMLNQMAMPNQKVCLGTESLNTSGTVQNNSVQEMSQLEIRNLLMAKSQMEIRKKLNEWNKKTALEASIKESKKMVKEKPNGGKKDGNKNAAFVDTNNSVQPRNSSLVTSNIDFNEKAAETKSMSVLDPDFYEFDKDRAEESFGENQVWAAYDDDDGMPRYYALIHNLISTKPFEVQISWLNSKSNAELGPLNWIGSGFSKTSGDFRVGKHVIFSNLNSFSHRVKWMKGKRGVIQIFPRKGDIWALYSNWSPDWNVLTPNEVIHKYDVVEVLEDYNKERGVVVAPLVKVAGFKSVFHQNLDLREVKTIPREEMFRFSHQVPSYMLTDQEAKNAPKGCRQLDTAAIPSELLKVITEAKEVETVEKAKKATKEDDGVESFGKAKEDLDLEESGKSTAQEGMIEDFKNIDTKAKSSNAKESEEEEIVKDTNEGRSQGTTKLREGEKYQGSQGIDKAALW</sequence>
<dbReference type="Gene3D" id="1.10.287.110">
    <property type="entry name" value="DnaJ domain"/>
    <property type="match status" value="1"/>
</dbReference>
<reference evidence="4" key="1">
    <citation type="journal article" date="2020" name="Nat. Commun.">
        <title>Genome assembly of wild tea tree DASZ reveals pedigree and selection history of tea varieties.</title>
        <authorList>
            <person name="Zhang W."/>
            <person name="Zhang Y."/>
            <person name="Qiu H."/>
            <person name="Guo Y."/>
            <person name="Wan H."/>
            <person name="Zhang X."/>
            <person name="Scossa F."/>
            <person name="Alseekh S."/>
            <person name="Zhang Q."/>
            <person name="Wang P."/>
            <person name="Xu L."/>
            <person name="Schmidt M.H."/>
            <person name="Jia X."/>
            <person name="Li D."/>
            <person name="Zhu A."/>
            <person name="Guo F."/>
            <person name="Chen W."/>
            <person name="Ni D."/>
            <person name="Usadel B."/>
            <person name="Fernie A.R."/>
            <person name="Wen W."/>
        </authorList>
    </citation>
    <scope>NUCLEOTIDE SEQUENCE [LARGE SCALE GENOMIC DNA]</scope>
    <source>
        <strain evidence="4">cv. G240</strain>
    </source>
</reference>
<feature type="compositionally biased region" description="Basic and acidic residues" evidence="1">
    <location>
        <begin position="354"/>
        <end position="372"/>
    </location>
</feature>
<dbReference type="Pfam" id="PF11926">
    <property type="entry name" value="DUF3444"/>
    <property type="match status" value="1"/>
</dbReference>
<dbReference type="SUPFAM" id="SSF46565">
    <property type="entry name" value="Chaperone J-domain"/>
    <property type="match status" value="1"/>
</dbReference>
<feature type="region of interest" description="Disordered" evidence="1">
    <location>
        <begin position="354"/>
        <end position="389"/>
    </location>
</feature>
<dbReference type="AlphaFoldDB" id="A0A7J7FWV6"/>
<name>A0A7J7FWV6_CAMSI</name>
<dbReference type="PROSITE" id="PS50076">
    <property type="entry name" value="DNAJ_2"/>
    <property type="match status" value="1"/>
</dbReference>
<gene>
    <name evidence="3" type="ORF">HYC85_029044</name>
</gene>
<evidence type="ECO:0000259" key="2">
    <source>
        <dbReference type="PROSITE" id="PS50076"/>
    </source>
</evidence>
<evidence type="ECO:0000256" key="1">
    <source>
        <dbReference type="SAM" id="MobiDB-lite"/>
    </source>
</evidence>
<dbReference type="CDD" id="cd06257">
    <property type="entry name" value="DnaJ"/>
    <property type="match status" value="1"/>
</dbReference>
<comment type="caution">
    <text evidence="3">The sequence shown here is derived from an EMBL/GenBank/DDBJ whole genome shotgun (WGS) entry which is preliminary data.</text>
</comment>
<dbReference type="Proteomes" id="UP000593564">
    <property type="component" value="Unassembled WGS sequence"/>
</dbReference>
<feature type="compositionally biased region" description="Low complexity" evidence="1">
    <location>
        <begin position="136"/>
        <end position="145"/>
    </location>
</feature>
<organism evidence="3 4">
    <name type="scientific">Camellia sinensis</name>
    <name type="common">Tea plant</name>
    <name type="synonym">Thea sinensis</name>
    <dbReference type="NCBI Taxonomy" id="4442"/>
    <lineage>
        <taxon>Eukaryota</taxon>
        <taxon>Viridiplantae</taxon>
        <taxon>Streptophyta</taxon>
        <taxon>Embryophyta</taxon>
        <taxon>Tracheophyta</taxon>
        <taxon>Spermatophyta</taxon>
        <taxon>Magnoliopsida</taxon>
        <taxon>eudicotyledons</taxon>
        <taxon>Gunneridae</taxon>
        <taxon>Pentapetalae</taxon>
        <taxon>asterids</taxon>
        <taxon>Ericales</taxon>
        <taxon>Theaceae</taxon>
        <taxon>Camellia</taxon>
    </lineage>
</organism>
<feature type="compositionally biased region" description="Polar residues" evidence="1">
    <location>
        <begin position="379"/>
        <end position="389"/>
    </location>
</feature>
<dbReference type="PANTHER" id="PTHR44137">
    <property type="entry name" value="BNAC03G44070D PROTEIN"/>
    <property type="match status" value="1"/>
</dbReference>
<dbReference type="InterPro" id="IPR001623">
    <property type="entry name" value="DnaJ_domain"/>
</dbReference>
<protein>
    <recommendedName>
        <fullName evidence="2">J domain-containing protein</fullName>
    </recommendedName>
</protein>
<accession>A0A7J7FWV6</accession>
<feature type="domain" description="J" evidence="2">
    <location>
        <begin position="66"/>
        <end position="128"/>
    </location>
</feature>
<dbReference type="Pfam" id="PF00226">
    <property type="entry name" value="DnaJ"/>
    <property type="match status" value="1"/>
</dbReference>
<dbReference type="InterPro" id="IPR024593">
    <property type="entry name" value="DUF3444"/>
</dbReference>
<evidence type="ECO:0000313" key="4">
    <source>
        <dbReference type="Proteomes" id="UP000593564"/>
    </source>
</evidence>
<feature type="region of interest" description="Disordered" evidence="1">
    <location>
        <begin position="126"/>
        <end position="159"/>
    </location>
</feature>
<dbReference type="InterPro" id="IPR056988">
    <property type="entry name" value="Zn_ribbon_pln"/>
</dbReference>
<evidence type="ECO:0000313" key="3">
    <source>
        <dbReference type="EMBL" id="KAF5932873.1"/>
    </source>
</evidence>
<feature type="compositionally biased region" description="Basic and acidic residues" evidence="1">
    <location>
        <begin position="685"/>
        <end position="701"/>
    </location>
</feature>
<dbReference type="Pfam" id="PF23551">
    <property type="entry name" value="Zn_ribbon_20"/>
    <property type="match status" value="1"/>
</dbReference>